<dbReference type="EMBL" id="ACKS01000074">
    <property type="protein sequence ID" value="EFA43669.1"/>
    <property type="molecule type" value="Genomic_DNA"/>
</dbReference>
<dbReference type="HOGENOM" id="CLU_2718933_0_0_10"/>
<organism evidence="2 3">
    <name type="scientific">Hallella bergensis DSM 17361</name>
    <dbReference type="NCBI Taxonomy" id="585502"/>
    <lineage>
        <taxon>Bacteria</taxon>
        <taxon>Pseudomonadati</taxon>
        <taxon>Bacteroidota</taxon>
        <taxon>Bacteroidia</taxon>
        <taxon>Bacteroidales</taxon>
        <taxon>Prevotellaceae</taxon>
        <taxon>Hallella</taxon>
    </lineage>
</organism>
<keyword evidence="1" id="KW-0812">Transmembrane</keyword>
<proteinExistence type="predicted"/>
<evidence type="ECO:0000313" key="3">
    <source>
        <dbReference type="Proteomes" id="UP000003160"/>
    </source>
</evidence>
<evidence type="ECO:0000313" key="2">
    <source>
        <dbReference type="EMBL" id="EFA43669.1"/>
    </source>
</evidence>
<sequence>MNKVRHFFYVAVVLFDKHLHFFGLPLVYLGIILLVLLYILGMTNHNLLFLPTLLILVGIFCYIREEKHQNKY</sequence>
<keyword evidence="1" id="KW-0472">Membrane</keyword>
<comment type="caution">
    <text evidence="2">The sequence shown here is derived from an EMBL/GenBank/DDBJ whole genome shotgun (WGS) entry which is preliminary data.</text>
</comment>
<keyword evidence="1" id="KW-1133">Transmembrane helix</keyword>
<dbReference type="Proteomes" id="UP000003160">
    <property type="component" value="Unassembled WGS sequence"/>
</dbReference>
<keyword evidence="3" id="KW-1185">Reference proteome</keyword>
<gene>
    <name evidence="2" type="ORF">HMPREF0645_1907</name>
</gene>
<feature type="transmembrane region" description="Helical" evidence="1">
    <location>
        <begin position="46"/>
        <end position="63"/>
    </location>
</feature>
<feature type="transmembrane region" description="Helical" evidence="1">
    <location>
        <begin position="21"/>
        <end position="40"/>
    </location>
</feature>
<dbReference type="AlphaFoldDB" id="D1PY72"/>
<accession>D1PY72</accession>
<protein>
    <submittedName>
        <fullName evidence="2">Uncharacterized protein</fullName>
    </submittedName>
</protein>
<reference evidence="2 3" key="1">
    <citation type="submission" date="2009-10" db="EMBL/GenBank/DDBJ databases">
        <authorList>
            <person name="Qin X."/>
            <person name="Bachman B."/>
            <person name="Battles P."/>
            <person name="Bell A."/>
            <person name="Bess C."/>
            <person name="Bickham C."/>
            <person name="Chaboub L."/>
            <person name="Chen D."/>
            <person name="Coyle M."/>
            <person name="Deiros D.R."/>
            <person name="Dinh H."/>
            <person name="Forbes L."/>
            <person name="Fowler G."/>
            <person name="Francisco L."/>
            <person name="Fu Q."/>
            <person name="Gubbala S."/>
            <person name="Hale W."/>
            <person name="Han Y."/>
            <person name="Hemphill L."/>
            <person name="Highlander S.K."/>
            <person name="Hirani K."/>
            <person name="Hogues M."/>
            <person name="Jackson L."/>
            <person name="Jakkamsetti A."/>
            <person name="Javaid M."/>
            <person name="Jiang H."/>
            <person name="Korchina V."/>
            <person name="Kovar C."/>
            <person name="Lara F."/>
            <person name="Lee S."/>
            <person name="Mata R."/>
            <person name="Mathew T."/>
            <person name="Moen C."/>
            <person name="Morales K."/>
            <person name="Munidasa M."/>
            <person name="Nazareth L."/>
            <person name="Ngo R."/>
            <person name="Nguyen L."/>
            <person name="Okwuonu G."/>
            <person name="Ongeri F."/>
            <person name="Patil S."/>
            <person name="Petrosino J."/>
            <person name="Pham C."/>
            <person name="Pham P."/>
            <person name="Pu L.-L."/>
            <person name="Puazo M."/>
            <person name="Raj R."/>
            <person name="Reid J."/>
            <person name="Rouhana J."/>
            <person name="Saada N."/>
            <person name="Shang Y."/>
            <person name="Simmons D."/>
            <person name="Thornton R."/>
            <person name="Warren J."/>
            <person name="Weissenberger G."/>
            <person name="Zhang J."/>
            <person name="Zhang L."/>
            <person name="Zhou C."/>
            <person name="Zhu D."/>
            <person name="Muzny D."/>
            <person name="Worley K."/>
            <person name="Gibbs R."/>
        </authorList>
    </citation>
    <scope>NUCLEOTIDE SEQUENCE [LARGE SCALE GENOMIC DNA]</scope>
    <source>
        <strain evidence="2 3">DSM 17361</strain>
    </source>
</reference>
<evidence type="ECO:0000256" key="1">
    <source>
        <dbReference type="SAM" id="Phobius"/>
    </source>
</evidence>
<name>D1PY72_9BACT</name>